<evidence type="ECO:0000313" key="1">
    <source>
        <dbReference type="EMBL" id="GAA5120738.1"/>
    </source>
</evidence>
<name>A0ABP9NL60_9PSEU</name>
<comment type="caution">
    <text evidence="1">The sequence shown here is derived from an EMBL/GenBank/DDBJ whole genome shotgun (WGS) entry which is preliminary data.</text>
</comment>
<evidence type="ECO:0008006" key="3">
    <source>
        <dbReference type="Google" id="ProtNLM"/>
    </source>
</evidence>
<proteinExistence type="predicted"/>
<keyword evidence="2" id="KW-1185">Reference proteome</keyword>
<reference evidence="2" key="1">
    <citation type="journal article" date="2019" name="Int. J. Syst. Evol. Microbiol.">
        <title>The Global Catalogue of Microorganisms (GCM) 10K type strain sequencing project: providing services to taxonomists for standard genome sequencing and annotation.</title>
        <authorList>
            <consortium name="The Broad Institute Genomics Platform"/>
            <consortium name="The Broad Institute Genome Sequencing Center for Infectious Disease"/>
            <person name="Wu L."/>
            <person name="Ma J."/>
        </authorList>
    </citation>
    <scope>NUCLEOTIDE SEQUENCE [LARGE SCALE GENOMIC DNA]</scope>
    <source>
        <strain evidence="2">JCM 18302</strain>
    </source>
</reference>
<evidence type="ECO:0000313" key="2">
    <source>
        <dbReference type="Proteomes" id="UP001500804"/>
    </source>
</evidence>
<gene>
    <name evidence="1" type="ORF">GCM10023320_28480</name>
</gene>
<dbReference type="EMBL" id="BAABJO010000009">
    <property type="protein sequence ID" value="GAA5120738.1"/>
    <property type="molecule type" value="Genomic_DNA"/>
</dbReference>
<dbReference type="Proteomes" id="UP001500804">
    <property type="component" value="Unassembled WGS sequence"/>
</dbReference>
<sequence length="118" mass="12014">MPSPPDPVALAERVAAAVAAHPAVAGLHGGIYGSVATYLPGRRLVGVRIGEGDEPVEIAVVVHADRPIPEVVRSLRSQVSRLCGGAAVDVTIADIVLPDETALDETAPDDTALPGGPR</sequence>
<dbReference type="RefSeq" id="WP_345605490.1">
    <property type="nucleotide sequence ID" value="NZ_BAABJO010000009.1"/>
</dbReference>
<protein>
    <recommendedName>
        <fullName evidence="3">Alkaline shock family protein YloU</fullName>
    </recommendedName>
</protein>
<organism evidence="1 2">
    <name type="scientific">Pseudonocardia adelaidensis</name>
    <dbReference type="NCBI Taxonomy" id="648754"/>
    <lineage>
        <taxon>Bacteria</taxon>
        <taxon>Bacillati</taxon>
        <taxon>Actinomycetota</taxon>
        <taxon>Actinomycetes</taxon>
        <taxon>Pseudonocardiales</taxon>
        <taxon>Pseudonocardiaceae</taxon>
        <taxon>Pseudonocardia</taxon>
    </lineage>
</organism>
<accession>A0ABP9NL60</accession>